<dbReference type="STRING" id="1156394.T0R671"/>
<feature type="transmembrane region" description="Helical" evidence="8">
    <location>
        <begin position="484"/>
        <end position="502"/>
    </location>
</feature>
<feature type="transmembrane region" description="Helical" evidence="8">
    <location>
        <begin position="1040"/>
        <end position="1063"/>
    </location>
</feature>
<dbReference type="GO" id="GO:0005524">
    <property type="term" value="F:ATP binding"/>
    <property type="evidence" value="ECO:0007669"/>
    <property type="project" value="UniProtKB-KW"/>
</dbReference>
<dbReference type="InterPro" id="IPR017871">
    <property type="entry name" value="ABC_transporter-like_CS"/>
</dbReference>
<dbReference type="InterPro" id="IPR003593">
    <property type="entry name" value="AAA+_ATPase"/>
</dbReference>
<feature type="transmembrane region" description="Helical" evidence="8">
    <location>
        <begin position="1151"/>
        <end position="1171"/>
    </location>
</feature>
<feature type="domain" description="ABC transporter" evidence="9">
    <location>
        <begin position="670"/>
        <end position="916"/>
    </location>
</feature>
<feature type="transmembrane region" description="Helical" evidence="8">
    <location>
        <begin position="1084"/>
        <end position="1111"/>
    </location>
</feature>
<feature type="transmembrane region" description="Helical" evidence="8">
    <location>
        <begin position="1242"/>
        <end position="1261"/>
    </location>
</feature>
<evidence type="ECO:0000256" key="5">
    <source>
        <dbReference type="ARBA" id="ARBA00022840"/>
    </source>
</evidence>
<evidence type="ECO:0000256" key="8">
    <source>
        <dbReference type="SAM" id="Phobius"/>
    </source>
</evidence>
<feature type="transmembrane region" description="Helical" evidence="8">
    <location>
        <begin position="514"/>
        <end position="536"/>
    </location>
</feature>
<dbReference type="EMBL" id="JH767332">
    <property type="protein sequence ID" value="EQC24982.1"/>
    <property type="molecule type" value="Genomic_DNA"/>
</dbReference>
<dbReference type="GO" id="GO:0016020">
    <property type="term" value="C:membrane"/>
    <property type="evidence" value="ECO:0007669"/>
    <property type="project" value="UniProtKB-SubCell"/>
</dbReference>
<keyword evidence="6 8" id="KW-1133">Transmembrane helix</keyword>
<dbReference type="PROSITE" id="PS00211">
    <property type="entry name" value="ABC_TRANSPORTER_1"/>
    <property type="match status" value="1"/>
</dbReference>
<dbReference type="SMART" id="SM00382">
    <property type="entry name" value="AAA"/>
    <property type="match status" value="2"/>
</dbReference>
<feature type="domain" description="ABC transporter" evidence="9">
    <location>
        <begin position="26"/>
        <end position="275"/>
    </location>
</feature>
<feature type="transmembrane region" description="Helical" evidence="8">
    <location>
        <begin position="443"/>
        <end position="464"/>
    </location>
</feature>
<evidence type="ECO:0000256" key="2">
    <source>
        <dbReference type="ARBA" id="ARBA00022448"/>
    </source>
</evidence>
<keyword evidence="4" id="KW-0547">Nucleotide-binding</keyword>
<dbReference type="Gene3D" id="3.40.50.300">
    <property type="entry name" value="P-loop containing nucleotide triphosphate hydrolases"/>
    <property type="match status" value="2"/>
</dbReference>
<dbReference type="Pfam" id="PF01061">
    <property type="entry name" value="ABC2_membrane"/>
    <property type="match status" value="2"/>
</dbReference>
<feature type="transmembrane region" description="Helical" evidence="8">
    <location>
        <begin position="375"/>
        <end position="393"/>
    </location>
</feature>
<keyword evidence="2" id="KW-0813">Transport</keyword>
<organism evidence="10 11">
    <name type="scientific">Saprolegnia diclina (strain VS20)</name>
    <dbReference type="NCBI Taxonomy" id="1156394"/>
    <lineage>
        <taxon>Eukaryota</taxon>
        <taxon>Sar</taxon>
        <taxon>Stramenopiles</taxon>
        <taxon>Oomycota</taxon>
        <taxon>Saprolegniomycetes</taxon>
        <taxon>Saprolegniales</taxon>
        <taxon>Saprolegniaceae</taxon>
        <taxon>Saprolegnia</taxon>
    </lineage>
</organism>
<dbReference type="SUPFAM" id="SSF52540">
    <property type="entry name" value="P-loop containing nucleoside triphosphate hydrolases"/>
    <property type="match status" value="2"/>
</dbReference>
<dbReference type="Proteomes" id="UP000030762">
    <property type="component" value="Unassembled WGS sequence"/>
</dbReference>
<dbReference type="PROSITE" id="PS50893">
    <property type="entry name" value="ABC_TRANSPORTER_2"/>
    <property type="match status" value="2"/>
</dbReference>
<accession>T0R671</accession>
<dbReference type="GO" id="GO:0016887">
    <property type="term" value="F:ATP hydrolysis activity"/>
    <property type="evidence" value="ECO:0007669"/>
    <property type="project" value="InterPro"/>
</dbReference>
<sequence length="1271" mass="140387">MASADAFAGFLKQLRETHQAGPPIAVRLDEFTWQKPSTKTDPEYILHNISATFRPGTMTLILGPPGCGKTALLKTIAGVYHYKGPSSKSHRLQGDVKYNGKPPNALPMKHLAAFVGQKDDHIPTLTVQETIEFAHTCRAAAGEDGVWTANAIIDGLGLRGCAHTLVGNDMIRGISGGQKRRVTIAEMLTGKESLVLLDEYSTGLDTTVTLDLTKKLRDMCSTLQYTFVCSLLQPPPEVYALFDNIILLNAGHVAYMGPRVAVAEYFCSVGYAAPARVDEADFLQEVTTDLGQSYTLPPENGYSPRLAKLPSTPSEFQAAFAASSYYGARHGPDTEVPSTSILAKARPSAWRTFKMVFARQWKLVLRDKRFNRVRVGQNTAFGLIIGSLFWQVGFGPSTVPAKVGLVFLTILFTSVTTISNIAYTIEVRNIFHKQAYFGFYPPLAYAFSESVIEVGAAMIQVFLFTITSYWMCGFANPDGAGVEYGFYYLVVFLNSVCMCQVFKSVASMAPTPTAGVSGASGLIFLEIVFSGFAILYDVMPKGLSWIYWINPGAWTFRALLINEYGSSEPAYDALQPAFKLRLGDYYLTLYGVSLDRSYRLNGVIYLLGFYAAMVLLATAGYKFVRPRIVHAAQHHSRLLYHFNKKSQTTFRASVNDIVNKHPVEFTPTSLSFQDLFYTVQIQHKKGKGKSAVSDTIVLLQGIHGHCRPFTLTALMGSSGAGKSTLLDVLAGRKNTGVIKGNLYVNGQPLTKADQKRFGYVEQTDIHCMKTTLDEAFHFSALLRLPESAQSNANNIVDSTIHLLELVTESKKMLSELSSEQMKRLTIGVELVANPSVLFLDEPTSGLDVHAAHVVMVAVKRIAAAGRTVICTIHQPSLSLFELFDKLILLQAGGRTVYCGPIGHESADLLRHFESIPNVRACGLTENPATYMLDALAGNPTIDFHEIYTKSEMQARNLQAITTVVTPNASTSNVLIAKSTERPSSVFSHQFRLLLLRTARKYWRTKDYSIGRLVVGIFIACLLGILCSVPELQYSTQVQSQLGICFIYPMFMGIISINTGLAVVDAERMVYFRETSSGMYATSPYSIVFGLVEIPLVMLNAVIHVVIFYYAVGLNTVNAEAFPWFLLFFFLYTLYATYLGQWLVVTLPDLRTATVLSGALSSIFSIFSGFFIHYDSIPTGWRFLYWISPLHYVLEGVFGTQFLLNNSTVLMGSPSKVLSPHPVAVKDFVTNMFGTSIKYENRVYDALALVIWIFVLRIGNVVSQKYLSSVSR</sequence>
<dbReference type="GO" id="GO:0140359">
    <property type="term" value="F:ABC-type transporter activity"/>
    <property type="evidence" value="ECO:0007669"/>
    <property type="project" value="InterPro"/>
</dbReference>
<keyword evidence="7 8" id="KW-0472">Membrane</keyword>
<comment type="subcellular location">
    <subcellularLocation>
        <location evidence="1">Membrane</location>
        <topology evidence="1">Multi-pass membrane protein</topology>
    </subcellularLocation>
</comment>
<feature type="transmembrane region" description="Helical" evidence="8">
    <location>
        <begin position="405"/>
        <end position="423"/>
    </location>
</feature>
<evidence type="ECO:0000313" key="11">
    <source>
        <dbReference type="Proteomes" id="UP000030762"/>
    </source>
</evidence>
<dbReference type="RefSeq" id="XP_008621587.1">
    <property type="nucleotide sequence ID" value="XM_008623365.1"/>
</dbReference>
<dbReference type="InterPro" id="IPR027417">
    <property type="entry name" value="P-loop_NTPase"/>
</dbReference>
<keyword evidence="5" id="KW-0067">ATP-binding</keyword>
<name>T0R671_SAPDV</name>
<evidence type="ECO:0000256" key="3">
    <source>
        <dbReference type="ARBA" id="ARBA00022692"/>
    </source>
</evidence>
<dbReference type="OrthoDB" id="66620at2759"/>
<dbReference type="InterPro" id="IPR003439">
    <property type="entry name" value="ABC_transporter-like_ATP-bd"/>
</dbReference>
<dbReference type="eggNOG" id="KOG0065">
    <property type="taxonomic scope" value="Eukaryota"/>
</dbReference>
<dbReference type="Pfam" id="PF00005">
    <property type="entry name" value="ABC_tran"/>
    <property type="match status" value="2"/>
</dbReference>
<evidence type="ECO:0000259" key="9">
    <source>
        <dbReference type="PROSITE" id="PS50893"/>
    </source>
</evidence>
<dbReference type="Pfam" id="PF19055">
    <property type="entry name" value="ABC2_membrane_7"/>
    <property type="match status" value="2"/>
</dbReference>
<evidence type="ECO:0000256" key="7">
    <source>
        <dbReference type="ARBA" id="ARBA00023136"/>
    </source>
</evidence>
<feature type="transmembrane region" description="Helical" evidence="8">
    <location>
        <begin position="1009"/>
        <end position="1028"/>
    </location>
</feature>
<dbReference type="InterPro" id="IPR043926">
    <property type="entry name" value="ABCG_dom"/>
</dbReference>
<evidence type="ECO:0000256" key="4">
    <source>
        <dbReference type="ARBA" id="ARBA00022741"/>
    </source>
</evidence>
<protein>
    <recommendedName>
        <fullName evidence="9">ABC transporter domain-containing protein</fullName>
    </recommendedName>
</protein>
<reference evidence="10 11" key="1">
    <citation type="submission" date="2012-04" db="EMBL/GenBank/DDBJ databases">
        <title>The Genome Sequence of Saprolegnia declina VS20.</title>
        <authorList>
            <consortium name="The Broad Institute Genome Sequencing Platform"/>
            <person name="Russ C."/>
            <person name="Nusbaum C."/>
            <person name="Tyler B."/>
            <person name="van West P."/>
            <person name="Dieguez-Uribeondo J."/>
            <person name="de Bruijn I."/>
            <person name="Tripathy S."/>
            <person name="Jiang R."/>
            <person name="Young S.K."/>
            <person name="Zeng Q."/>
            <person name="Gargeya S."/>
            <person name="Fitzgerald M."/>
            <person name="Haas B."/>
            <person name="Abouelleil A."/>
            <person name="Alvarado L."/>
            <person name="Arachchi H.M."/>
            <person name="Berlin A."/>
            <person name="Chapman S.B."/>
            <person name="Goldberg J."/>
            <person name="Griggs A."/>
            <person name="Gujja S."/>
            <person name="Hansen M."/>
            <person name="Howarth C."/>
            <person name="Imamovic A."/>
            <person name="Larimer J."/>
            <person name="McCowen C."/>
            <person name="Montmayeur A."/>
            <person name="Murphy C."/>
            <person name="Neiman D."/>
            <person name="Pearson M."/>
            <person name="Priest M."/>
            <person name="Roberts A."/>
            <person name="Saif S."/>
            <person name="Shea T."/>
            <person name="Sisk P."/>
            <person name="Sykes S."/>
            <person name="Wortman J."/>
            <person name="Nusbaum C."/>
            <person name="Birren B."/>
        </authorList>
    </citation>
    <scope>NUCLEOTIDE SEQUENCE [LARGE SCALE GENOMIC DNA]</scope>
    <source>
        <strain evidence="10 11">VS20</strain>
    </source>
</reference>
<evidence type="ECO:0000256" key="6">
    <source>
        <dbReference type="ARBA" id="ARBA00022989"/>
    </source>
</evidence>
<evidence type="ECO:0000256" key="1">
    <source>
        <dbReference type="ARBA" id="ARBA00004141"/>
    </source>
</evidence>
<dbReference type="InterPro" id="IPR013525">
    <property type="entry name" value="ABC2_TM"/>
</dbReference>
<dbReference type="VEuPathDB" id="FungiDB:SDRG_17130"/>
<dbReference type="PANTHER" id="PTHR19241">
    <property type="entry name" value="ATP-BINDING CASSETTE TRANSPORTER"/>
    <property type="match status" value="1"/>
</dbReference>
<feature type="transmembrane region" description="Helical" evidence="8">
    <location>
        <begin position="1123"/>
        <end position="1144"/>
    </location>
</feature>
<evidence type="ECO:0000313" key="10">
    <source>
        <dbReference type="EMBL" id="EQC24982.1"/>
    </source>
</evidence>
<keyword evidence="3 8" id="KW-0812">Transmembrane</keyword>
<dbReference type="AlphaFoldDB" id="T0R671"/>
<proteinExistence type="predicted"/>
<dbReference type="GeneID" id="19957857"/>
<feature type="transmembrane region" description="Helical" evidence="8">
    <location>
        <begin position="603"/>
        <end position="624"/>
    </location>
</feature>
<keyword evidence="11" id="KW-1185">Reference proteome</keyword>
<dbReference type="OMA" id="FCISNWA"/>
<dbReference type="InParanoid" id="T0R671"/>
<gene>
    <name evidence="10" type="ORF">SDRG_17130</name>
</gene>